<accession>A0A167NNQ7</accession>
<dbReference type="VEuPathDB" id="FungiDB:PHYBLDRAFT_59898"/>
<evidence type="ECO:0000313" key="1">
    <source>
        <dbReference type="EMBL" id="OAD76360.1"/>
    </source>
</evidence>
<evidence type="ECO:0000313" key="2">
    <source>
        <dbReference type="Proteomes" id="UP000077315"/>
    </source>
</evidence>
<keyword evidence="2" id="KW-1185">Reference proteome</keyword>
<dbReference type="GeneID" id="29001483"/>
<feature type="non-terminal residue" evidence="1">
    <location>
        <position position="1"/>
    </location>
</feature>
<dbReference type="Proteomes" id="UP000077315">
    <property type="component" value="Unassembled WGS sequence"/>
</dbReference>
<dbReference type="RefSeq" id="XP_018294400.1">
    <property type="nucleotide sequence ID" value="XM_018440577.1"/>
</dbReference>
<gene>
    <name evidence="1" type="ORF">PHYBLDRAFT_59898</name>
</gene>
<sequence>VAISYISTYDWYKPDILIIGSKQPITRQSIDASVVPDMICDFGDRLMNAFDEPWINRFCKNTRISIKRMEFFFAGTSTFNSLHINKINIPTMQLTSLQQQLLSKYQRQQTKTSVKQATIKTRAGKSNRNSITSSLGNCVRSLASVSKAFNRNKPKNSVVPSAVSSSNISSQMCYINEYSRSTSTPLSAKSLALESLIFDHPSVTIHIQPISCRAF</sequence>
<name>A0A167NNQ7_PHYB8</name>
<dbReference type="EMBL" id="KV440976">
    <property type="protein sequence ID" value="OAD76360.1"/>
    <property type="molecule type" value="Genomic_DNA"/>
</dbReference>
<protein>
    <submittedName>
        <fullName evidence="1">Uncharacterized protein</fullName>
    </submittedName>
</protein>
<dbReference type="OrthoDB" id="10463797at2759"/>
<dbReference type="AlphaFoldDB" id="A0A167NNQ7"/>
<proteinExistence type="predicted"/>
<organism evidence="1 2">
    <name type="scientific">Phycomyces blakesleeanus (strain ATCC 8743b / DSM 1359 / FGSC 10004 / NBRC 33097 / NRRL 1555)</name>
    <dbReference type="NCBI Taxonomy" id="763407"/>
    <lineage>
        <taxon>Eukaryota</taxon>
        <taxon>Fungi</taxon>
        <taxon>Fungi incertae sedis</taxon>
        <taxon>Mucoromycota</taxon>
        <taxon>Mucoromycotina</taxon>
        <taxon>Mucoromycetes</taxon>
        <taxon>Mucorales</taxon>
        <taxon>Phycomycetaceae</taxon>
        <taxon>Phycomyces</taxon>
    </lineage>
</organism>
<reference evidence="2" key="1">
    <citation type="submission" date="2015-06" db="EMBL/GenBank/DDBJ databases">
        <title>Expansion of signal transduction pathways in fungi by whole-genome duplication.</title>
        <authorList>
            <consortium name="DOE Joint Genome Institute"/>
            <person name="Corrochano L.M."/>
            <person name="Kuo A."/>
            <person name="Marcet-Houben M."/>
            <person name="Polaino S."/>
            <person name="Salamov A."/>
            <person name="Villalobos J.M."/>
            <person name="Alvarez M.I."/>
            <person name="Avalos J."/>
            <person name="Benito E.P."/>
            <person name="Benoit I."/>
            <person name="Burger G."/>
            <person name="Camino L.P."/>
            <person name="Canovas D."/>
            <person name="Cerda-Olmedo E."/>
            <person name="Cheng J.-F."/>
            <person name="Dominguez A."/>
            <person name="Elias M."/>
            <person name="Eslava A.P."/>
            <person name="Glaser F."/>
            <person name="Grimwood J."/>
            <person name="Gutierrez G."/>
            <person name="Heitman J."/>
            <person name="Henrissat B."/>
            <person name="Iturriaga E.A."/>
            <person name="Lang B.F."/>
            <person name="Lavin J.L."/>
            <person name="Lee S."/>
            <person name="Li W."/>
            <person name="Lindquist E."/>
            <person name="Lopez-Garcia S."/>
            <person name="Luque E.M."/>
            <person name="Marcos A.T."/>
            <person name="Martin J."/>
            <person name="McCluskey K."/>
            <person name="Medina H.R."/>
            <person name="Miralles-Duran A."/>
            <person name="Miyazaki A."/>
            <person name="Munoz-Torres E."/>
            <person name="Oguiza J.A."/>
            <person name="Ohm R."/>
            <person name="Olmedo M."/>
            <person name="Orejas M."/>
            <person name="Ortiz-Castellanos L."/>
            <person name="Pisabarro A.G."/>
            <person name="Rodriguez-Romero J."/>
            <person name="Ruiz-Herrera J."/>
            <person name="Ruiz-Vazquez R."/>
            <person name="Sanz C."/>
            <person name="Schackwitz W."/>
            <person name="Schmutz J."/>
            <person name="Shahriari M."/>
            <person name="Shelest E."/>
            <person name="Silva-Franco F."/>
            <person name="Soanes D."/>
            <person name="Syed K."/>
            <person name="Tagua V.G."/>
            <person name="Talbot N.J."/>
            <person name="Thon M."/>
            <person name="De vries R.P."/>
            <person name="Wiebenga A."/>
            <person name="Yadav J.S."/>
            <person name="Braun E.L."/>
            <person name="Baker S."/>
            <person name="Garre V."/>
            <person name="Horwitz B."/>
            <person name="Torres-Martinez S."/>
            <person name="Idnurm A."/>
            <person name="Herrera-Estrella A."/>
            <person name="Gabaldon T."/>
            <person name="Grigoriev I.V."/>
        </authorList>
    </citation>
    <scope>NUCLEOTIDE SEQUENCE [LARGE SCALE GENOMIC DNA]</scope>
    <source>
        <strain evidence="2">NRRL 1555(-)</strain>
    </source>
</reference>
<dbReference type="InParanoid" id="A0A167NNQ7"/>